<feature type="transmembrane region" description="Helical" evidence="6">
    <location>
        <begin position="42"/>
        <end position="63"/>
    </location>
</feature>
<dbReference type="AlphaFoldDB" id="A0A415EX70"/>
<feature type="transmembrane region" description="Helical" evidence="6">
    <location>
        <begin position="178"/>
        <end position="199"/>
    </location>
</feature>
<evidence type="ECO:0000256" key="4">
    <source>
        <dbReference type="ARBA" id="ARBA00022989"/>
    </source>
</evidence>
<dbReference type="Gene3D" id="1.20.1510.10">
    <property type="entry name" value="Cation efflux protein transmembrane domain"/>
    <property type="match status" value="1"/>
</dbReference>
<keyword evidence="2" id="KW-0813">Transport</keyword>
<proteinExistence type="predicted"/>
<reference evidence="8 9" key="1">
    <citation type="submission" date="2018-08" db="EMBL/GenBank/DDBJ databases">
        <title>A genome reference for cultivated species of the human gut microbiota.</title>
        <authorList>
            <person name="Zou Y."/>
            <person name="Xue W."/>
            <person name="Luo G."/>
        </authorList>
    </citation>
    <scope>NUCLEOTIDE SEQUENCE [LARGE SCALE GENOMIC DNA]</scope>
    <source>
        <strain evidence="8 9">AF48-16</strain>
    </source>
</reference>
<sequence>MSEKKKIRKLLLASIVAGSIYGGGALLFGLLVSYNVLLLDGVYTLIGAVMSLIALYVAKYIQAQDFERFPFGKEALMPLVVFIQYSIILLISIYGIIESAFSLLHVSDGMIDPIGLYFSLVGTIYCFSFYLYLKKKPLTHPFYWVELEQWRFGFFFSLGVVGSFLVSWLIQASPYGNFATYVDPIISIGITLFFIQLSIKELKAAILELTSSTPKEELRETIMTIVEKELRAEEVVDFVLRTAKVGNQVIVELDVVILPAIPLDTVGQQDPLRERLNQAISQQISGYSLWLNINFVGDIKWAYSEE</sequence>
<dbReference type="InterPro" id="IPR058533">
    <property type="entry name" value="Cation_efflux_TM"/>
</dbReference>
<feature type="transmembrane region" description="Helical" evidence="6">
    <location>
        <begin position="114"/>
        <end position="133"/>
    </location>
</feature>
<keyword evidence="5 6" id="KW-0472">Membrane</keyword>
<dbReference type="GO" id="GO:0005886">
    <property type="term" value="C:plasma membrane"/>
    <property type="evidence" value="ECO:0007669"/>
    <property type="project" value="TreeGrafter"/>
</dbReference>
<dbReference type="Proteomes" id="UP000286288">
    <property type="component" value="Unassembled WGS sequence"/>
</dbReference>
<evidence type="ECO:0000256" key="1">
    <source>
        <dbReference type="ARBA" id="ARBA00004141"/>
    </source>
</evidence>
<dbReference type="PANTHER" id="PTHR43840:SF15">
    <property type="entry name" value="MITOCHONDRIAL METAL TRANSPORTER 1-RELATED"/>
    <property type="match status" value="1"/>
</dbReference>
<comment type="caution">
    <text evidence="8">The sequence shown here is derived from an EMBL/GenBank/DDBJ whole genome shotgun (WGS) entry which is preliminary data.</text>
</comment>
<dbReference type="Pfam" id="PF01545">
    <property type="entry name" value="Cation_efflux"/>
    <property type="match status" value="1"/>
</dbReference>
<evidence type="ECO:0000256" key="2">
    <source>
        <dbReference type="ARBA" id="ARBA00022448"/>
    </source>
</evidence>
<gene>
    <name evidence="8" type="ORF">DW084_01875</name>
</gene>
<feature type="transmembrane region" description="Helical" evidence="6">
    <location>
        <begin position="75"/>
        <end position="94"/>
    </location>
</feature>
<dbReference type="PANTHER" id="PTHR43840">
    <property type="entry name" value="MITOCHONDRIAL METAL TRANSPORTER 1-RELATED"/>
    <property type="match status" value="1"/>
</dbReference>
<protein>
    <submittedName>
        <fullName evidence="8">Cation transporter</fullName>
    </submittedName>
</protein>
<evidence type="ECO:0000313" key="8">
    <source>
        <dbReference type="EMBL" id="RHK07899.1"/>
    </source>
</evidence>
<feature type="domain" description="Cation efflux protein transmembrane" evidence="7">
    <location>
        <begin position="12"/>
        <end position="209"/>
    </location>
</feature>
<evidence type="ECO:0000259" key="7">
    <source>
        <dbReference type="Pfam" id="PF01545"/>
    </source>
</evidence>
<feature type="transmembrane region" description="Helical" evidence="6">
    <location>
        <begin position="12"/>
        <end position="36"/>
    </location>
</feature>
<dbReference type="GO" id="GO:0015086">
    <property type="term" value="F:cadmium ion transmembrane transporter activity"/>
    <property type="evidence" value="ECO:0007669"/>
    <property type="project" value="TreeGrafter"/>
</dbReference>
<accession>A0A415EX70</accession>
<dbReference type="GO" id="GO:0015341">
    <property type="term" value="F:zinc efflux antiporter activity"/>
    <property type="evidence" value="ECO:0007669"/>
    <property type="project" value="TreeGrafter"/>
</dbReference>
<dbReference type="InterPro" id="IPR050291">
    <property type="entry name" value="CDF_Transporter"/>
</dbReference>
<name>A0A415EX70_ENTCA</name>
<comment type="subcellular location">
    <subcellularLocation>
        <location evidence="1">Membrane</location>
        <topology evidence="1">Multi-pass membrane protein</topology>
    </subcellularLocation>
</comment>
<dbReference type="EMBL" id="QRMZ01000002">
    <property type="protein sequence ID" value="RHK07899.1"/>
    <property type="molecule type" value="Genomic_DNA"/>
</dbReference>
<evidence type="ECO:0000256" key="5">
    <source>
        <dbReference type="ARBA" id="ARBA00023136"/>
    </source>
</evidence>
<dbReference type="InterPro" id="IPR027469">
    <property type="entry name" value="Cation_efflux_TMD_sf"/>
</dbReference>
<dbReference type="SUPFAM" id="SSF161111">
    <property type="entry name" value="Cation efflux protein transmembrane domain-like"/>
    <property type="match status" value="1"/>
</dbReference>
<organism evidence="8 9">
    <name type="scientific">Enterococcus casseliflavus</name>
    <name type="common">Enterococcus flavescens</name>
    <dbReference type="NCBI Taxonomy" id="37734"/>
    <lineage>
        <taxon>Bacteria</taxon>
        <taxon>Bacillati</taxon>
        <taxon>Bacillota</taxon>
        <taxon>Bacilli</taxon>
        <taxon>Lactobacillales</taxon>
        <taxon>Enterococcaceae</taxon>
        <taxon>Enterococcus</taxon>
    </lineage>
</organism>
<dbReference type="GO" id="GO:0015093">
    <property type="term" value="F:ferrous iron transmembrane transporter activity"/>
    <property type="evidence" value="ECO:0007669"/>
    <property type="project" value="TreeGrafter"/>
</dbReference>
<feature type="transmembrane region" description="Helical" evidence="6">
    <location>
        <begin position="154"/>
        <end position="172"/>
    </location>
</feature>
<keyword evidence="4 6" id="KW-1133">Transmembrane helix</keyword>
<evidence type="ECO:0000256" key="3">
    <source>
        <dbReference type="ARBA" id="ARBA00022692"/>
    </source>
</evidence>
<evidence type="ECO:0000256" key="6">
    <source>
        <dbReference type="SAM" id="Phobius"/>
    </source>
</evidence>
<evidence type="ECO:0000313" key="9">
    <source>
        <dbReference type="Proteomes" id="UP000286288"/>
    </source>
</evidence>
<keyword evidence="3 6" id="KW-0812">Transmembrane</keyword>
<dbReference type="GO" id="GO:0006882">
    <property type="term" value="P:intracellular zinc ion homeostasis"/>
    <property type="evidence" value="ECO:0007669"/>
    <property type="project" value="TreeGrafter"/>
</dbReference>